<feature type="transmembrane region" description="Helical" evidence="1">
    <location>
        <begin position="36"/>
        <end position="56"/>
    </location>
</feature>
<gene>
    <name evidence="2" type="ORF">EP47_04155</name>
</gene>
<proteinExistence type="predicted"/>
<protein>
    <submittedName>
        <fullName evidence="2">Uncharacterized protein</fullName>
    </submittedName>
</protein>
<dbReference type="Gene3D" id="1.20.1250.20">
    <property type="entry name" value="MFS general substrate transporter like domains"/>
    <property type="match status" value="1"/>
</dbReference>
<dbReference type="AlphaFoldDB" id="A0A0A2SSY9"/>
<keyword evidence="3" id="KW-1185">Reference proteome</keyword>
<feature type="transmembrane region" description="Helical" evidence="1">
    <location>
        <begin position="63"/>
        <end position="82"/>
    </location>
</feature>
<comment type="caution">
    <text evidence="2">The sequence shown here is derived from an EMBL/GenBank/DDBJ whole genome shotgun (WGS) entry which is preliminary data.</text>
</comment>
<dbReference type="STRING" id="1498499.EP47_04155"/>
<organism evidence="2 3">
    <name type="scientific">Legionella norrlandica</name>
    <dbReference type="NCBI Taxonomy" id="1498499"/>
    <lineage>
        <taxon>Bacteria</taxon>
        <taxon>Pseudomonadati</taxon>
        <taxon>Pseudomonadota</taxon>
        <taxon>Gammaproteobacteria</taxon>
        <taxon>Legionellales</taxon>
        <taxon>Legionellaceae</taxon>
        <taxon>Legionella</taxon>
    </lineage>
</organism>
<name>A0A0A2SSY9_9GAMM</name>
<evidence type="ECO:0000313" key="2">
    <source>
        <dbReference type="EMBL" id="KGP64250.1"/>
    </source>
</evidence>
<evidence type="ECO:0000256" key="1">
    <source>
        <dbReference type="SAM" id="Phobius"/>
    </source>
</evidence>
<feature type="transmembrane region" description="Helical" evidence="1">
    <location>
        <begin position="88"/>
        <end position="115"/>
    </location>
</feature>
<dbReference type="InterPro" id="IPR036259">
    <property type="entry name" value="MFS_trans_sf"/>
</dbReference>
<keyword evidence="1" id="KW-0812">Transmembrane</keyword>
<keyword evidence="1" id="KW-1133">Transmembrane helix</keyword>
<dbReference type="Proteomes" id="UP000054422">
    <property type="component" value="Unassembled WGS sequence"/>
</dbReference>
<accession>A0A0A2SSY9</accession>
<sequence>MIFYKIRKPYISIEDILILEICNSIYDYLGEHTSDAIVYGIVFAVILVFQALGSFFAEKKNSIKLSLFFMAFFVAATSYLIGYDGNEIYKIIPIVLFLSCFILFKYPSIIISALLHKNISNHIRATFDSLISTISMLVSIGAFYMIGILLNHFGNKVIIWLYPK</sequence>
<keyword evidence="1" id="KW-0472">Membrane</keyword>
<reference evidence="2 3" key="1">
    <citation type="submission" date="2014-05" db="EMBL/GenBank/DDBJ databases">
        <authorList>
            <person name="Rizzardi K."/>
            <person name="Winiecka-Krusnell J."/>
            <person name="Ramliden M."/>
            <person name="Alm E."/>
            <person name="Andersson S."/>
            <person name="Byfors S."/>
        </authorList>
    </citation>
    <scope>NUCLEOTIDE SEQUENCE [LARGE SCALE GENOMIC DNA]</scope>
    <source>
        <strain evidence="2 3">LEGN</strain>
    </source>
</reference>
<dbReference type="SUPFAM" id="SSF103473">
    <property type="entry name" value="MFS general substrate transporter"/>
    <property type="match status" value="1"/>
</dbReference>
<feature type="transmembrane region" description="Helical" evidence="1">
    <location>
        <begin position="127"/>
        <end position="150"/>
    </location>
</feature>
<evidence type="ECO:0000313" key="3">
    <source>
        <dbReference type="Proteomes" id="UP000054422"/>
    </source>
</evidence>
<dbReference type="EMBL" id="JNCF01000003">
    <property type="protein sequence ID" value="KGP64250.1"/>
    <property type="molecule type" value="Genomic_DNA"/>
</dbReference>